<reference evidence="2 3" key="1">
    <citation type="submission" date="2017-05" db="EMBL/GenBank/DDBJ databases">
        <title>Biotechnological potential of actinobacteria isolated from South African environments.</title>
        <authorList>
            <person name="Le Roes-Hill M."/>
            <person name="Prins A."/>
            <person name="Durrell K.A."/>
        </authorList>
    </citation>
    <scope>NUCLEOTIDE SEQUENCE [LARGE SCALE GENOMIC DNA]</scope>
    <source>
        <strain evidence="2 3">HMC13</strain>
    </source>
</reference>
<dbReference type="RefSeq" id="WP_086600047.1">
    <property type="nucleotide sequence ID" value="NZ_NGFN01000027.1"/>
</dbReference>
<name>A0A243S8A8_9ACTN</name>
<keyword evidence="1" id="KW-1133">Transmembrane helix</keyword>
<keyword evidence="1" id="KW-0472">Membrane</keyword>
<evidence type="ECO:0000313" key="2">
    <source>
        <dbReference type="EMBL" id="OUD03891.1"/>
    </source>
</evidence>
<protein>
    <submittedName>
        <fullName evidence="2">Uncharacterized protein</fullName>
    </submittedName>
</protein>
<dbReference type="Proteomes" id="UP000195105">
    <property type="component" value="Unassembled WGS sequence"/>
</dbReference>
<dbReference type="AlphaFoldDB" id="A0A243S8A8"/>
<organism evidence="2 3">
    <name type="scientific">Streptomyces swartbergensis</name>
    <dbReference type="NCBI Taxonomy" id="487165"/>
    <lineage>
        <taxon>Bacteria</taxon>
        <taxon>Bacillati</taxon>
        <taxon>Actinomycetota</taxon>
        <taxon>Actinomycetes</taxon>
        <taxon>Kitasatosporales</taxon>
        <taxon>Streptomycetaceae</taxon>
        <taxon>Streptomyces</taxon>
    </lineage>
</organism>
<dbReference type="EMBL" id="NGFN01000027">
    <property type="protein sequence ID" value="OUD03891.1"/>
    <property type="molecule type" value="Genomic_DNA"/>
</dbReference>
<keyword evidence="1" id="KW-0812">Transmembrane</keyword>
<accession>A0A243S8A8</accession>
<sequence>MSRVRRVLRLLEGLCAVIAVLYATLLVLFTNYDALLVTYENGNLASTIMVFAGACVAGWACAWCAPRDAPQLGS</sequence>
<evidence type="ECO:0000256" key="1">
    <source>
        <dbReference type="SAM" id="Phobius"/>
    </source>
</evidence>
<gene>
    <name evidence="2" type="ORF">CA983_07285</name>
</gene>
<keyword evidence="3" id="KW-1185">Reference proteome</keyword>
<proteinExistence type="predicted"/>
<feature type="transmembrane region" description="Helical" evidence="1">
    <location>
        <begin position="44"/>
        <end position="65"/>
    </location>
</feature>
<comment type="caution">
    <text evidence="2">The sequence shown here is derived from an EMBL/GenBank/DDBJ whole genome shotgun (WGS) entry which is preliminary data.</text>
</comment>
<feature type="transmembrane region" description="Helical" evidence="1">
    <location>
        <begin position="7"/>
        <end position="32"/>
    </location>
</feature>
<evidence type="ECO:0000313" key="3">
    <source>
        <dbReference type="Proteomes" id="UP000195105"/>
    </source>
</evidence>